<evidence type="ECO:0000256" key="1">
    <source>
        <dbReference type="SAM" id="MobiDB-lite"/>
    </source>
</evidence>
<comment type="caution">
    <text evidence="2">The sequence shown here is derived from an EMBL/GenBank/DDBJ whole genome shotgun (WGS) entry which is preliminary data.</text>
</comment>
<protein>
    <submittedName>
        <fullName evidence="2">Uncharacterized protein</fullName>
    </submittedName>
</protein>
<dbReference type="EMBL" id="BKAL01000006">
    <property type="protein sequence ID" value="GEP69285.1"/>
    <property type="molecule type" value="Genomic_DNA"/>
</dbReference>
<gene>
    <name evidence="2" type="ORF">CSO01_20000</name>
</gene>
<reference evidence="2 3" key="1">
    <citation type="submission" date="2019-07" db="EMBL/GenBank/DDBJ databases">
        <title>Whole genome shotgun sequence of Cellulomonas soli NBRC 109434.</title>
        <authorList>
            <person name="Hosoyama A."/>
            <person name="Uohara A."/>
            <person name="Ohji S."/>
            <person name="Ichikawa N."/>
        </authorList>
    </citation>
    <scope>NUCLEOTIDE SEQUENCE [LARGE SCALE GENOMIC DNA]</scope>
    <source>
        <strain evidence="2 3">NBRC 109434</strain>
    </source>
</reference>
<dbReference type="AlphaFoldDB" id="A0A512PDK1"/>
<keyword evidence="3" id="KW-1185">Reference proteome</keyword>
<evidence type="ECO:0000313" key="3">
    <source>
        <dbReference type="Proteomes" id="UP000321798"/>
    </source>
</evidence>
<sequence>MATGLLLDRNLHGLDPARPGLGPPRGVLDVRRTPAGMDTTTRAATEPSMTLSELAASLSVSCQAL</sequence>
<evidence type="ECO:0000313" key="2">
    <source>
        <dbReference type="EMBL" id="GEP69285.1"/>
    </source>
</evidence>
<accession>A0A512PDK1</accession>
<name>A0A512PDK1_9CELL</name>
<proteinExistence type="predicted"/>
<organism evidence="2 3">
    <name type="scientific">Cellulomonas soli</name>
    <dbReference type="NCBI Taxonomy" id="931535"/>
    <lineage>
        <taxon>Bacteria</taxon>
        <taxon>Bacillati</taxon>
        <taxon>Actinomycetota</taxon>
        <taxon>Actinomycetes</taxon>
        <taxon>Micrococcales</taxon>
        <taxon>Cellulomonadaceae</taxon>
        <taxon>Cellulomonas</taxon>
    </lineage>
</organism>
<feature type="region of interest" description="Disordered" evidence="1">
    <location>
        <begin position="1"/>
        <end position="33"/>
    </location>
</feature>
<dbReference type="Proteomes" id="UP000321798">
    <property type="component" value="Unassembled WGS sequence"/>
</dbReference>